<organism evidence="1 2">
    <name type="scientific">Acetobacterium bakii</name>
    <dbReference type="NCBI Taxonomy" id="52689"/>
    <lineage>
        <taxon>Bacteria</taxon>
        <taxon>Bacillati</taxon>
        <taxon>Bacillota</taxon>
        <taxon>Clostridia</taxon>
        <taxon>Eubacteriales</taxon>
        <taxon>Eubacteriaceae</taxon>
        <taxon>Acetobacterium</taxon>
    </lineage>
</organism>
<evidence type="ECO:0000313" key="2">
    <source>
        <dbReference type="Proteomes" id="UP000036873"/>
    </source>
</evidence>
<protein>
    <recommendedName>
        <fullName evidence="3">Abortive infection protein-like C-terminal domain-containing protein</fullName>
    </recommendedName>
</protein>
<evidence type="ECO:0008006" key="3">
    <source>
        <dbReference type="Google" id="ProtNLM"/>
    </source>
</evidence>
<dbReference type="OrthoDB" id="5688165at2"/>
<dbReference type="EMBL" id="LGYO01000013">
    <property type="protein sequence ID" value="KNZ42447.1"/>
    <property type="molecule type" value="Genomic_DNA"/>
</dbReference>
<dbReference type="Proteomes" id="UP000036873">
    <property type="component" value="Unassembled WGS sequence"/>
</dbReference>
<evidence type="ECO:0000313" key="1">
    <source>
        <dbReference type="EMBL" id="KNZ42447.1"/>
    </source>
</evidence>
<dbReference type="RefSeq" id="WP_050739610.1">
    <property type="nucleotide sequence ID" value="NZ_LGYO01000013.1"/>
</dbReference>
<name>A0A0L6U285_9FIRM</name>
<sequence length="242" mass="28233">MDRAFLTYATDILGDTNNGLTGYQIATFCSNYAVDYNVNIPCAAYPFETDVPNKRTALNKNLLPFSDEQQFAIIRDLCELPTFKDFEPATELKHRLFTRYGNLSKEKISETELVQKTKHWLEDYPEALEQYNNALLKFEGDIYKRNTLDDMRLSFEFLVKGLLGNKKSLENQNAEIGQRLKEINISCELRNMVPTIIKYYTDFQNHNVKHNDNVNENEMEYVIEQTSIMMKFLIKTLGGYER</sequence>
<comment type="caution">
    <text evidence="1">The sequence shown here is derived from an EMBL/GenBank/DDBJ whole genome shotgun (WGS) entry which is preliminary data.</text>
</comment>
<dbReference type="STRING" id="52689.AKG39_06705"/>
<keyword evidence="2" id="KW-1185">Reference proteome</keyword>
<gene>
    <name evidence="1" type="ORF">AKG39_06705</name>
</gene>
<dbReference type="AlphaFoldDB" id="A0A0L6U285"/>
<accession>A0A0L6U285</accession>
<reference evidence="2" key="1">
    <citation type="submission" date="2015-07" db="EMBL/GenBank/DDBJ databases">
        <title>Draft genome sequence of Acetobacterium bakii DSM 8293, a potential psychrophilic chemical producer through syngas fermentation.</title>
        <authorList>
            <person name="Song Y."/>
            <person name="Hwang S."/>
            <person name="Cho B.-K."/>
        </authorList>
    </citation>
    <scope>NUCLEOTIDE SEQUENCE [LARGE SCALE GENOMIC DNA]</scope>
    <source>
        <strain evidence="2">DSM 8239</strain>
    </source>
</reference>
<proteinExistence type="predicted"/>